<keyword evidence="2" id="KW-1185">Reference proteome</keyword>
<dbReference type="AlphaFoldDB" id="A0A1G8CI38"/>
<dbReference type="RefSeq" id="WP_092619798.1">
    <property type="nucleotide sequence ID" value="NZ_FNCV01000007.1"/>
</dbReference>
<organism evidence="1 2">
    <name type="scientific">Roseospirillum parvum</name>
    <dbReference type="NCBI Taxonomy" id="83401"/>
    <lineage>
        <taxon>Bacteria</taxon>
        <taxon>Pseudomonadati</taxon>
        <taxon>Pseudomonadota</taxon>
        <taxon>Alphaproteobacteria</taxon>
        <taxon>Rhodospirillales</taxon>
        <taxon>Rhodospirillaceae</taxon>
        <taxon>Roseospirillum</taxon>
    </lineage>
</organism>
<dbReference type="OrthoDB" id="272235at2"/>
<accession>A0A1G8CI38</accession>
<evidence type="ECO:0000313" key="2">
    <source>
        <dbReference type="Proteomes" id="UP000217076"/>
    </source>
</evidence>
<dbReference type="EMBL" id="FNCV01000007">
    <property type="protein sequence ID" value="SDH45082.1"/>
    <property type="molecule type" value="Genomic_DNA"/>
</dbReference>
<gene>
    <name evidence="1" type="ORF">SAMN05421742_1079</name>
</gene>
<sequence>MTQTSDDIWVLADDRAGNVAQALGVGEALAARTGRRVVRKDIAYSRLAALPNRLRGASRLGLAEADLAPPWPALVIGAGRRTAPLARWIKRQSIGATRLAQIMWPGHAGAGSFEMIAVPEHDRLANPPPNVMRLLGAPHRVTPDHLEAARAAWAQPLGDLPAPRIALIVGGGTKGKPFTPALARDLAGAVKALCQELGGSLMVTTSRRTGAAADDLLAALPPPDHLFRWDRTDADNPYFGYLAWADVLVVTGDSVSMVCEACASGHPVRLFAPPAMTRAKHRRLHQTLYATGMAAPLGAPVRLDAEPPRLDPTGQVVEALLMRLGWA</sequence>
<evidence type="ECO:0008006" key="3">
    <source>
        <dbReference type="Google" id="ProtNLM"/>
    </source>
</evidence>
<protein>
    <recommendedName>
        <fullName evidence="3">Nucleoside-diphosphate sugar epimerase</fullName>
    </recommendedName>
</protein>
<dbReference type="Pfam" id="PF06258">
    <property type="entry name" value="Mito_fiss_Elm1"/>
    <property type="match status" value="1"/>
</dbReference>
<name>A0A1G8CI38_9PROT</name>
<dbReference type="PANTHER" id="PTHR33986">
    <property type="entry name" value="OS02G0535700 PROTEIN"/>
    <property type="match status" value="1"/>
</dbReference>
<evidence type="ECO:0000313" key="1">
    <source>
        <dbReference type="EMBL" id="SDH45082.1"/>
    </source>
</evidence>
<dbReference type="STRING" id="83401.SAMN05421742_1079"/>
<dbReference type="Proteomes" id="UP000217076">
    <property type="component" value="Unassembled WGS sequence"/>
</dbReference>
<dbReference type="PANTHER" id="PTHR33986:SF15">
    <property type="entry name" value="MITOCHONDRIAL FISSION PROTEIN ELM1"/>
    <property type="match status" value="1"/>
</dbReference>
<dbReference type="InterPro" id="IPR009367">
    <property type="entry name" value="Elm1-like"/>
</dbReference>
<reference evidence="2" key="1">
    <citation type="submission" date="2016-10" db="EMBL/GenBank/DDBJ databases">
        <authorList>
            <person name="Varghese N."/>
            <person name="Submissions S."/>
        </authorList>
    </citation>
    <scope>NUCLEOTIDE SEQUENCE [LARGE SCALE GENOMIC DNA]</scope>
    <source>
        <strain evidence="2">930I</strain>
    </source>
</reference>
<proteinExistence type="predicted"/>